<dbReference type="Proteomes" id="UP000242715">
    <property type="component" value="Unassembled WGS sequence"/>
</dbReference>
<keyword evidence="2" id="KW-0732">Signal</keyword>
<organism evidence="3 4">
    <name type="scientific">Trifolium subterraneum</name>
    <name type="common">Subterranean clover</name>
    <dbReference type="NCBI Taxonomy" id="3900"/>
    <lineage>
        <taxon>Eukaryota</taxon>
        <taxon>Viridiplantae</taxon>
        <taxon>Streptophyta</taxon>
        <taxon>Embryophyta</taxon>
        <taxon>Tracheophyta</taxon>
        <taxon>Spermatophyta</taxon>
        <taxon>Magnoliopsida</taxon>
        <taxon>eudicotyledons</taxon>
        <taxon>Gunneridae</taxon>
        <taxon>Pentapetalae</taxon>
        <taxon>rosids</taxon>
        <taxon>fabids</taxon>
        <taxon>Fabales</taxon>
        <taxon>Fabaceae</taxon>
        <taxon>Papilionoideae</taxon>
        <taxon>50 kb inversion clade</taxon>
        <taxon>NPAAA clade</taxon>
        <taxon>Hologalegina</taxon>
        <taxon>IRL clade</taxon>
        <taxon>Trifolieae</taxon>
        <taxon>Trifolium</taxon>
    </lineage>
</organism>
<evidence type="ECO:0000256" key="2">
    <source>
        <dbReference type="SAM" id="SignalP"/>
    </source>
</evidence>
<reference evidence="4" key="1">
    <citation type="journal article" date="2017" name="Front. Plant Sci.">
        <title>Climate Clever Clovers: New Paradigm to Reduce the Environmental Footprint of Ruminants by Breeding Low Methanogenic Forages Utilizing Haplotype Variation.</title>
        <authorList>
            <person name="Kaur P."/>
            <person name="Appels R."/>
            <person name="Bayer P.E."/>
            <person name="Keeble-Gagnere G."/>
            <person name="Wang J."/>
            <person name="Hirakawa H."/>
            <person name="Shirasawa K."/>
            <person name="Vercoe P."/>
            <person name="Stefanova K."/>
            <person name="Durmic Z."/>
            <person name="Nichols P."/>
            <person name="Revell C."/>
            <person name="Isobe S.N."/>
            <person name="Edwards D."/>
            <person name="Erskine W."/>
        </authorList>
    </citation>
    <scope>NUCLEOTIDE SEQUENCE [LARGE SCALE GENOMIC DNA]</scope>
    <source>
        <strain evidence="4">cv. Daliak</strain>
    </source>
</reference>
<feature type="signal peptide" evidence="2">
    <location>
        <begin position="1"/>
        <end position="19"/>
    </location>
</feature>
<name>A0A2Z6LTR7_TRISU</name>
<evidence type="ECO:0000313" key="3">
    <source>
        <dbReference type="EMBL" id="GAU20911.1"/>
    </source>
</evidence>
<evidence type="ECO:0000313" key="4">
    <source>
        <dbReference type="Proteomes" id="UP000242715"/>
    </source>
</evidence>
<feature type="chain" id="PRO_5016407102" evidence="2">
    <location>
        <begin position="20"/>
        <end position="90"/>
    </location>
</feature>
<feature type="compositionally biased region" description="Polar residues" evidence="1">
    <location>
        <begin position="32"/>
        <end position="43"/>
    </location>
</feature>
<gene>
    <name evidence="3" type="ORF">TSUD_121030</name>
</gene>
<proteinExistence type="predicted"/>
<protein>
    <submittedName>
        <fullName evidence="3">Uncharacterized protein</fullName>
    </submittedName>
</protein>
<feature type="region of interest" description="Disordered" evidence="1">
    <location>
        <begin position="31"/>
        <end position="90"/>
    </location>
</feature>
<dbReference type="AlphaFoldDB" id="A0A2Z6LTR7"/>
<sequence length="90" mass="9883">MSYIWGLVLFLTLIPLTIAGCAKHEIEIQELEQPTNGQISSQPPATPPQPMDDDTNRPRGLVRRGVPPIPCRRPPSFTPPNPADELPPPP</sequence>
<keyword evidence="4" id="KW-1185">Reference proteome</keyword>
<feature type="compositionally biased region" description="Pro residues" evidence="1">
    <location>
        <begin position="67"/>
        <end position="90"/>
    </location>
</feature>
<dbReference type="EMBL" id="DF973221">
    <property type="protein sequence ID" value="GAU20911.1"/>
    <property type="molecule type" value="Genomic_DNA"/>
</dbReference>
<accession>A0A2Z6LTR7</accession>
<evidence type="ECO:0000256" key="1">
    <source>
        <dbReference type="SAM" id="MobiDB-lite"/>
    </source>
</evidence>